<feature type="chain" id="PRO_5014334310" evidence="1">
    <location>
        <begin position="25"/>
        <end position="56"/>
    </location>
</feature>
<sequence length="56" mass="6357">MKFVIALLLLSILTITTVPTLVRGYSQCQRDSDCQRECMTVDRCQYGTCYCKTTGK</sequence>
<proteinExistence type="predicted"/>
<name>A0A2I9LNQ7_9SCOR</name>
<accession>A0A2I9LNQ7</accession>
<protein>
    <submittedName>
        <fullName evidence="2">AKTx</fullName>
    </submittedName>
</protein>
<evidence type="ECO:0000256" key="1">
    <source>
        <dbReference type="SAM" id="SignalP"/>
    </source>
</evidence>
<dbReference type="EMBL" id="GFWZ01000029">
    <property type="protein sequence ID" value="MBW20019.1"/>
    <property type="molecule type" value="Transcribed_RNA"/>
</dbReference>
<keyword evidence="1" id="KW-0732">Signal</keyword>
<organism evidence="2">
    <name type="scientific">Centruroides hentzi</name>
    <dbReference type="NCBI Taxonomy" id="88313"/>
    <lineage>
        <taxon>Eukaryota</taxon>
        <taxon>Metazoa</taxon>
        <taxon>Ecdysozoa</taxon>
        <taxon>Arthropoda</taxon>
        <taxon>Chelicerata</taxon>
        <taxon>Arachnida</taxon>
        <taxon>Scorpiones</taxon>
        <taxon>Buthida</taxon>
        <taxon>Buthoidea</taxon>
        <taxon>Buthidae</taxon>
        <taxon>Centruroides</taxon>
    </lineage>
</organism>
<evidence type="ECO:0000313" key="2">
    <source>
        <dbReference type="EMBL" id="MBW20019.1"/>
    </source>
</evidence>
<feature type="signal peptide" evidence="1">
    <location>
        <begin position="1"/>
        <end position="24"/>
    </location>
</feature>
<dbReference type="AlphaFoldDB" id="A0A2I9LNQ7"/>
<reference evidence="2" key="1">
    <citation type="journal article" date="2017" name="Toxicon">
        <title>Venom-gland transcriptomics and venom proteomics of the Hentz striped scorpion (Centruroides hentzi; Buthidae) reveal high toxin diversity in a harmless member of a lethal family.</title>
        <authorList>
            <person name="Ward M.J."/>
            <person name="Ellsworth S.A."/>
            <person name="Rokyta D.R."/>
        </authorList>
    </citation>
    <scope>NUCLEOTIDE SEQUENCE</scope>
    <source>
        <tissue evidence="2">Venom gland</tissue>
    </source>
</reference>